<dbReference type="InterPro" id="IPR036249">
    <property type="entry name" value="Thioredoxin-like_sf"/>
</dbReference>
<keyword evidence="2" id="KW-1185">Reference proteome</keyword>
<dbReference type="Proteomes" id="UP000218181">
    <property type="component" value="Unassembled WGS sequence"/>
</dbReference>
<reference evidence="1 2" key="1">
    <citation type="submission" date="2014-12" db="EMBL/GenBank/DDBJ databases">
        <title>Draft genome sequences of 10 type strains of Lactococcus.</title>
        <authorList>
            <person name="Sun Z."/>
            <person name="Zhong Z."/>
            <person name="Liu W."/>
            <person name="Zhang W."/>
            <person name="Zhang H."/>
        </authorList>
    </citation>
    <scope>NUCLEOTIDE SEQUENCE [LARGE SCALE GENOMIC DNA]</scope>
    <source>
        <strain evidence="1 2">JCM 16395</strain>
    </source>
</reference>
<gene>
    <name evidence="1" type="ORF">RT41_GL001549</name>
</gene>
<evidence type="ECO:0008006" key="3">
    <source>
        <dbReference type="Google" id="ProtNLM"/>
    </source>
</evidence>
<organism evidence="1 2">
    <name type="scientific">Lactococcus fujiensis JCM 16395</name>
    <dbReference type="NCBI Taxonomy" id="1291764"/>
    <lineage>
        <taxon>Bacteria</taxon>
        <taxon>Bacillati</taxon>
        <taxon>Bacillota</taxon>
        <taxon>Bacilli</taxon>
        <taxon>Lactobacillales</taxon>
        <taxon>Streptococcaceae</taxon>
        <taxon>Lactococcus</taxon>
    </lineage>
</organism>
<proteinExistence type="predicted"/>
<evidence type="ECO:0000313" key="1">
    <source>
        <dbReference type="EMBL" id="PCR98646.1"/>
    </source>
</evidence>
<dbReference type="EMBL" id="JXJU01000053">
    <property type="protein sequence ID" value="PCR98646.1"/>
    <property type="molecule type" value="Genomic_DNA"/>
</dbReference>
<accession>A0A2A5RHV4</accession>
<dbReference type="Gene3D" id="3.40.30.10">
    <property type="entry name" value="Glutaredoxin"/>
    <property type="match status" value="1"/>
</dbReference>
<comment type="caution">
    <text evidence="1">The sequence shown here is derived from an EMBL/GenBank/DDBJ whole genome shotgun (WGS) entry which is preliminary data.</text>
</comment>
<sequence>MDKLPFVNKKEDQMVSFKSKVNFDKFIKSQNKFPIQLVFYKNTCPYCNAALPAVYKADDKKSAYYINVNEDENKTILLSLTGQSSTPASTIVEYKNQDTTKIFDYALKQEKPQADLSSIEKAFD</sequence>
<dbReference type="STRING" id="1291764.GCA_001311235_03237"/>
<protein>
    <recommendedName>
        <fullName evidence="3">Thioredoxin domain-containing protein</fullName>
    </recommendedName>
</protein>
<name>A0A2A5RHV4_9LACT</name>
<evidence type="ECO:0000313" key="2">
    <source>
        <dbReference type="Proteomes" id="UP000218181"/>
    </source>
</evidence>
<dbReference type="AlphaFoldDB" id="A0A2A5RHV4"/>
<dbReference type="SUPFAM" id="SSF52833">
    <property type="entry name" value="Thioredoxin-like"/>
    <property type="match status" value="1"/>
</dbReference>